<evidence type="ECO:0000256" key="3">
    <source>
        <dbReference type="ARBA" id="ARBA00022989"/>
    </source>
</evidence>
<organism evidence="7 8">
    <name type="scientific">Helicobacter fennelliae</name>
    <dbReference type="NCBI Taxonomy" id="215"/>
    <lineage>
        <taxon>Bacteria</taxon>
        <taxon>Pseudomonadati</taxon>
        <taxon>Campylobacterota</taxon>
        <taxon>Epsilonproteobacteria</taxon>
        <taxon>Campylobacterales</taxon>
        <taxon>Helicobacteraceae</taxon>
        <taxon>Helicobacter</taxon>
    </lineage>
</organism>
<evidence type="ECO:0000256" key="5">
    <source>
        <dbReference type="SAM" id="Phobius"/>
    </source>
</evidence>
<dbReference type="AlphaFoldDB" id="A0A2X3DYH9"/>
<evidence type="ECO:0000256" key="1">
    <source>
        <dbReference type="ARBA" id="ARBA00004167"/>
    </source>
</evidence>
<dbReference type="InterPro" id="IPR032710">
    <property type="entry name" value="NTF2-like_dom_sf"/>
</dbReference>
<dbReference type="RefSeq" id="WP_112059203.1">
    <property type="nucleotide sequence ID" value="NZ_UAWL01000020.1"/>
</dbReference>
<evidence type="ECO:0000256" key="2">
    <source>
        <dbReference type="ARBA" id="ARBA00022692"/>
    </source>
</evidence>
<keyword evidence="4 5" id="KW-0472">Membrane</keyword>
<dbReference type="GO" id="GO:0016020">
    <property type="term" value="C:membrane"/>
    <property type="evidence" value="ECO:0007669"/>
    <property type="project" value="UniProtKB-SubCell"/>
</dbReference>
<keyword evidence="3 5" id="KW-1133">Transmembrane helix</keyword>
<dbReference type="CDD" id="cd16424">
    <property type="entry name" value="VirB8"/>
    <property type="match status" value="1"/>
</dbReference>
<dbReference type="Pfam" id="PF04335">
    <property type="entry name" value="VirB8"/>
    <property type="match status" value="1"/>
</dbReference>
<feature type="transmembrane region" description="Helical" evidence="5">
    <location>
        <begin position="26"/>
        <end position="48"/>
    </location>
</feature>
<accession>A0A2X3DYH9</accession>
<evidence type="ECO:0000313" key="8">
    <source>
        <dbReference type="Proteomes" id="UP000250166"/>
    </source>
</evidence>
<evidence type="ECO:0000256" key="4">
    <source>
        <dbReference type="ARBA" id="ARBA00023136"/>
    </source>
</evidence>
<protein>
    <submittedName>
        <fullName evidence="7">Type IV secretion system protein</fullName>
    </submittedName>
</protein>
<reference evidence="7 8" key="1">
    <citation type="submission" date="2018-06" db="EMBL/GenBank/DDBJ databases">
        <authorList>
            <consortium name="Pathogen Informatics"/>
            <person name="Doyle S."/>
        </authorList>
    </citation>
    <scope>NUCLEOTIDE SEQUENCE [LARGE SCALE GENOMIC DNA]</scope>
    <source>
        <strain evidence="7 8">NCTC13102</strain>
    </source>
</reference>
<keyword evidence="2 5" id="KW-0812">Transmembrane</keyword>
<dbReference type="EMBL" id="UAWL01000020">
    <property type="protein sequence ID" value="SQC36312.1"/>
    <property type="molecule type" value="Genomic_DNA"/>
</dbReference>
<gene>
    <name evidence="7" type="primary">virB8</name>
    <name evidence="7" type="ORF">NCTC13102_02122</name>
</gene>
<dbReference type="InterPro" id="IPR007430">
    <property type="entry name" value="VirB8"/>
</dbReference>
<proteinExistence type="predicted"/>
<feature type="domain" description="Bacterial virulence protein VirB8" evidence="6">
    <location>
        <begin position="29"/>
        <end position="207"/>
    </location>
</feature>
<dbReference type="Proteomes" id="UP000250166">
    <property type="component" value="Unassembled WGS sequence"/>
</dbReference>
<name>A0A2X3DYH9_9HELI</name>
<evidence type="ECO:0000259" key="6">
    <source>
        <dbReference type="Pfam" id="PF04335"/>
    </source>
</evidence>
<comment type="subcellular location">
    <subcellularLocation>
        <location evidence="1">Membrane</location>
        <topology evidence="1">Single-pass membrane protein</topology>
    </subcellularLocation>
</comment>
<sequence length="222" mass="26166">MAFEDKEYKKDANFLFKLERHIKQYMFFWIIIESAIIALLVLTIMAMLPLKQNVPYLVFFSNAENNFVRVEAGNLDIRSEEALLKSILASYVQKRETINRIDDEARFEDVRDQSSHKVWDTFRRIVTQENSIYQNKDIYREIHILNLSVLSKNVANVDFISITTDTKNKALKRYRATLKYDFVNQQISFESVPRNPTGFIVEDYALTEVFIDDQSQPQEKSK</sequence>
<evidence type="ECO:0000313" key="7">
    <source>
        <dbReference type="EMBL" id="SQC36312.1"/>
    </source>
</evidence>
<dbReference type="SUPFAM" id="SSF54427">
    <property type="entry name" value="NTF2-like"/>
    <property type="match status" value="1"/>
</dbReference>
<dbReference type="Gene3D" id="3.10.450.230">
    <property type="entry name" value="VirB8 protein"/>
    <property type="match status" value="1"/>
</dbReference>